<dbReference type="InterPro" id="IPR036188">
    <property type="entry name" value="FAD/NAD-bd_sf"/>
</dbReference>
<dbReference type="Gene3D" id="3.50.50.60">
    <property type="entry name" value="FAD/NAD(P)-binding domain"/>
    <property type="match status" value="1"/>
</dbReference>
<name>A0ABU7XJ71_9HYPH</name>
<keyword evidence="2" id="KW-0560">Oxidoreductase</keyword>
<reference evidence="2 3" key="1">
    <citation type="submission" date="2024-02" db="EMBL/GenBank/DDBJ databases">
        <authorList>
            <person name="Grouzdev D."/>
        </authorList>
    </citation>
    <scope>NUCLEOTIDE SEQUENCE [LARGE SCALE GENOMIC DNA]</scope>
    <source>
        <strain evidence="2 3">9N</strain>
    </source>
</reference>
<dbReference type="SUPFAM" id="SSF51905">
    <property type="entry name" value="FAD/NAD(P)-binding domain"/>
    <property type="match status" value="1"/>
</dbReference>
<organism evidence="2 3">
    <name type="scientific">Methylocystis borbori</name>
    <dbReference type="NCBI Taxonomy" id="3118750"/>
    <lineage>
        <taxon>Bacteria</taxon>
        <taxon>Pseudomonadati</taxon>
        <taxon>Pseudomonadota</taxon>
        <taxon>Alphaproteobacteria</taxon>
        <taxon>Hyphomicrobiales</taxon>
        <taxon>Methylocystaceae</taxon>
        <taxon>Methylocystis</taxon>
    </lineage>
</organism>
<dbReference type="EMBL" id="JAZHYN010000041">
    <property type="protein sequence ID" value="MEF3367425.1"/>
    <property type="molecule type" value="Genomic_DNA"/>
</dbReference>
<accession>A0ABU7XJ71</accession>
<protein>
    <submittedName>
        <fullName evidence="2">NAD(P)/FAD-dependent oxidoreductase</fullName>
        <ecNumber evidence="2">1.-.-.-</ecNumber>
    </submittedName>
</protein>
<sequence>MSLTAPVAIVGASFGGLACGQALAERGFPATIIERKSEAGEKPHTTGILVREVVDELDWLGPLPERVARRIDGVRLYAPNMRSVDLSAPGYYFLATDTPALMRLLARRCEEAGARIQYGAVFTGGKATANGYALEDGSEACYLVGADGPKSHVAKTLALGENRRFIFGVEHEYESVDFDACDRLHCFIDRRLAPGYIGWLVSGVGVTQVGLARRFGEGSAAAAKSAMEAFLCKIAPIADFRHRAPTNVRAGLIPCGGLVSPLAAPRALLVGDAAGMVSPVTAGGIHTALRHGRAAGMAIADFLAGRGDDPAIWLPQSYPRFRMKRALRWAYDNFQSDTAFNLLLRSSAMRAAASIVFFHRMRAK</sequence>
<dbReference type="PRINTS" id="PR00420">
    <property type="entry name" value="RNGMNOXGNASE"/>
</dbReference>
<dbReference type="Pfam" id="PF01494">
    <property type="entry name" value="FAD_binding_3"/>
    <property type="match status" value="1"/>
</dbReference>
<dbReference type="InterPro" id="IPR050407">
    <property type="entry name" value="Geranylgeranyl_reductase"/>
</dbReference>
<feature type="domain" description="FAD-binding" evidence="1">
    <location>
        <begin position="5"/>
        <end position="309"/>
    </location>
</feature>
<evidence type="ECO:0000313" key="3">
    <source>
        <dbReference type="Proteomes" id="UP001350748"/>
    </source>
</evidence>
<keyword evidence="3" id="KW-1185">Reference proteome</keyword>
<proteinExistence type="predicted"/>
<dbReference type="RefSeq" id="WP_332082471.1">
    <property type="nucleotide sequence ID" value="NZ_JAZHYN010000041.1"/>
</dbReference>
<evidence type="ECO:0000313" key="2">
    <source>
        <dbReference type="EMBL" id="MEF3367425.1"/>
    </source>
</evidence>
<dbReference type="EC" id="1.-.-.-" evidence="2"/>
<dbReference type="Proteomes" id="UP001350748">
    <property type="component" value="Unassembled WGS sequence"/>
</dbReference>
<dbReference type="PANTHER" id="PTHR42685">
    <property type="entry name" value="GERANYLGERANYL DIPHOSPHATE REDUCTASE"/>
    <property type="match status" value="1"/>
</dbReference>
<dbReference type="PANTHER" id="PTHR42685:SF22">
    <property type="entry name" value="CONDITIONED MEDIUM FACTOR RECEPTOR 1"/>
    <property type="match status" value="1"/>
</dbReference>
<comment type="caution">
    <text evidence="2">The sequence shown here is derived from an EMBL/GenBank/DDBJ whole genome shotgun (WGS) entry which is preliminary data.</text>
</comment>
<dbReference type="InterPro" id="IPR002938">
    <property type="entry name" value="FAD-bd"/>
</dbReference>
<evidence type="ECO:0000259" key="1">
    <source>
        <dbReference type="Pfam" id="PF01494"/>
    </source>
</evidence>
<gene>
    <name evidence="2" type="ORF">V3H18_12865</name>
</gene>
<dbReference type="GO" id="GO:0016491">
    <property type="term" value="F:oxidoreductase activity"/>
    <property type="evidence" value="ECO:0007669"/>
    <property type="project" value="UniProtKB-KW"/>
</dbReference>